<sequence>MARYVEYTPDVFSQVDRGVNVWWFPTTFSQSQLGDRVIGSNACTLIAVLLGGRVSEFNIVIWGYQDQPLSRMLVTSLAEAIIEGNEIHESLMAEGKVTSMDLTVPEALRAVRFKYPNLVEWGDRTAFVNEPLSETLIENLLPVIIDFEHAPPERKRPNTDLFAVLVCDGRSVLFIYQPSTAKVTVIDSHAHTSCLSGAVIAQARVGDLEQLCNWFFAMLTQSFERGARVQPYELAFLYIRDDAINPSPSPS</sequence>
<comment type="caution">
    <text evidence="1">The sequence shown here is derived from an EMBL/GenBank/DDBJ whole genome shotgun (WGS) entry which is preliminary data.</text>
</comment>
<organism evidence="1 2">
    <name type="scientific">Orchesella dallaii</name>
    <dbReference type="NCBI Taxonomy" id="48710"/>
    <lineage>
        <taxon>Eukaryota</taxon>
        <taxon>Metazoa</taxon>
        <taxon>Ecdysozoa</taxon>
        <taxon>Arthropoda</taxon>
        <taxon>Hexapoda</taxon>
        <taxon>Collembola</taxon>
        <taxon>Entomobryomorpha</taxon>
        <taxon>Entomobryoidea</taxon>
        <taxon>Orchesellidae</taxon>
        <taxon>Orchesellinae</taxon>
        <taxon>Orchesella</taxon>
    </lineage>
</organism>
<reference evidence="1 2" key="1">
    <citation type="submission" date="2024-08" db="EMBL/GenBank/DDBJ databases">
        <authorList>
            <person name="Cucini C."/>
            <person name="Frati F."/>
        </authorList>
    </citation>
    <scope>NUCLEOTIDE SEQUENCE [LARGE SCALE GENOMIC DNA]</scope>
</reference>
<evidence type="ECO:0000313" key="2">
    <source>
        <dbReference type="Proteomes" id="UP001642540"/>
    </source>
</evidence>
<dbReference type="PANTHER" id="PTHR37962:SF2">
    <property type="entry name" value="MALE STERILE (3) 76CA"/>
    <property type="match status" value="1"/>
</dbReference>
<protein>
    <submittedName>
        <fullName evidence="1">Uncharacterized protein</fullName>
    </submittedName>
</protein>
<gene>
    <name evidence="1" type="ORF">ODALV1_LOCUS2729</name>
</gene>
<dbReference type="PANTHER" id="PTHR37962">
    <property type="entry name" value="MALE STERILE (3) 76CA"/>
    <property type="match status" value="1"/>
</dbReference>
<evidence type="ECO:0000313" key="1">
    <source>
        <dbReference type="EMBL" id="CAL8073855.1"/>
    </source>
</evidence>
<name>A0ABP1PSR1_9HEXA</name>
<dbReference type="Proteomes" id="UP001642540">
    <property type="component" value="Unassembled WGS sequence"/>
</dbReference>
<proteinExistence type="predicted"/>
<dbReference type="EMBL" id="CAXLJM020000007">
    <property type="protein sequence ID" value="CAL8073855.1"/>
    <property type="molecule type" value="Genomic_DNA"/>
</dbReference>
<keyword evidence="2" id="KW-1185">Reference proteome</keyword>
<accession>A0ABP1PSR1</accession>